<sequence>MKLWLVALFTLLLLGCGGSGSPDTTSGKTDTQLALEITGSLRVVKGDSVALAVTASDQSPIETVTWSVSDAAFPILAPHTQAIGFDATKTGNFSIDVEATLNSGTRLSKTVTLTVVEGTSPAVIVRLAHQATEGGRVSLQLDTNRNASVRQISWTQLQGPQAVDVKYDDVGTPSKRIFFKAPQVLQDSVIEYEATVSFSDGHQASDSTLIVVKNADVNSNGFFPSSDLIVTEQMQPYRADSPYAQALSDCVYNNQLSRSCTFEKLPLIGQVTDTPTIDDILDRTYVSHPWMGDALRDFLAYSSASEDLINMLRATTAIVISYEVRPSFYWVVTGAIYLDANNFWRTPEERDTVNTEPDYRSEFGLDLDYVTTWRYVKNQQYYYPQPGLAAELRNSRTLLGIEQAISWLLYHELAHANDFFPPTSWSSLTDNETPLSYVYENAPQSDGLILAHPLMSTMLEELAQVNYGGADATSDQLAITAEEVAWDFERDGAASFYSYYTAREDYATLVERFMMLYRLGVSSDVGVFSSDAINRGDLSITWGQRDRINDPSVQPRVKYAVNRVLPELDVDAIQLQLPDAELLPPGVSWFDVLYSAPGNFLIPINELPPATPQFFAVPSFEQTLKLPAH</sequence>
<evidence type="ECO:0008006" key="4">
    <source>
        <dbReference type="Google" id="ProtNLM"/>
    </source>
</evidence>
<proteinExistence type="predicted"/>
<accession>A0A3D8MBC1</accession>
<feature type="chain" id="PRO_5017664942" description="PKD domain-containing protein" evidence="1">
    <location>
        <begin position="22"/>
        <end position="629"/>
    </location>
</feature>
<dbReference type="PROSITE" id="PS51257">
    <property type="entry name" value="PROKAR_LIPOPROTEIN"/>
    <property type="match status" value="1"/>
</dbReference>
<evidence type="ECO:0000256" key="1">
    <source>
        <dbReference type="SAM" id="SignalP"/>
    </source>
</evidence>
<reference evidence="3" key="1">
    <citation type="submission" date="2018-08" db="EMBL/GenBank/DDBJ databases">
        <authorList>
            <person name="Zhang J."/>
            <person name="Du Z.-J."/>
        </authorList>
    </citation>
    <scope>NUCLEOTIDE SEQUENCE [LARGE SCALE GENOMIC DNA]</scope>
    <source>
        <strain evidence="3">KCTC 52655</strain>
    </source>
</reference>
<dbReference type="Proteomes" id="UP000256561">
    <property type="component" value="Unassembled WGS sequence"/>
</dbReference>
<organism evidence="2 3">
    <name type="scientific">Alteromonas aestuariivivens</name>
    <dbReference type="NCBI Taxonomy" id="1938339"/>
    <lineage>
        <taxon>Bacteria</taxon>
        <taxon>Pseudomonadati</taxon>
        <taxon>Pseudomonadota</taxon>
        <taxon>Gammaproteobacteria</taxon>
        <taxon>Alteromonadales</taxon>
        <taxon>Alteromonadaceae</taxon>
        <taxon>Alteromonas/Salinimonas group</taxon>
        <taxon>Alteromonas</taxon>
    </lineage>
</organism>
<protein>
    <recommendedName>
        <fullName evidence="4">PKD domain-containing protein</fullName>
    </recommendedName>
</protein>
<dbReference type="AlphaFoldDB" id="A0A3D8MBC1"/>
<keyword evidence="1" id="KW-0732">Signal</keyword>
<dbReference type="OrthoDB" id="5803286at2"/>
<evidence type="ECO:0000313" key="3">
    <source>
        <dbReference type="Proteomes" id="UP000256561"/>
    </source>
</evidence>
<name>A0A3D8MBC1_9ALTE</name>
<gene>
    <name evidence="2" type="ORF">DXV75_04605</name>
</gene>
<comment type="caution">
    <text evidence="2">The sequence shown here is derived from an EMBL/GenBank/DDBJ whole genome shotgun (WGS) entry which is preliminary data.</text>
</comment>
<dbReference type="RefSeq" id="WP_115592228.1">
    <property type="nucleotide sequence ID" value="NZ_QRHA01000003.1"/>
</dbReference>
<evidence type="ECO:0000313" key="2">
    <source>
        <dbReference type="EMBL" id="RDV27326.1"/>
    </source>
</evidence>
<dbReference type="EMBL" id="QRHA01000003">
    <property type="protein sequence ID" value="RDV27326.1"/>
    <property type="molecule type" value="Genomic_DNA"/>
</dbReference>
<feature type="signal peptide" evidence="1">
    <location>
        <begin position="1"/>
        <end position="21"/>
    </location>
</feature>
<keyword evidence="3" id="KW-1185">Reference proteome</keyword>